<dbReference type="AlphaFoldDB" id="A0A075N1I5"/>
<organism evidence="1 2">
    <name type="scientific">Candidatus Nitrososphaera evergladensis SR1</name>
    <dbReference type="NCBI Taxonomy" id="1459636"/>
    <lineage>
        <taxon>Archaea</taxon>
        <taxon>Nitrososphaerota</taxon>
        <taxon>Nitrososphaeria</taxon>
        <taxon>Nitrososphaerales</taxon>
        <taxon>Nitrososphaeraceae</taxon>
        <taxon>Nitrososphaera</taxon>
    </lineage>
</organism>
<name>A0A075N1I5_9ARCH</name>
<reference evidence="1 2" key="1">
    <citation type="journal article" date="2014" name="PLoS ONE">
        <title>Genome Sequence of Candidatus Nitrososphaera evergladensis from Group I.1b Enriched from Everglades Soil Reveals Novel Genomic Features of the Ammonia-Oxidizing Archaea.</title>
        <authorList>
            <person name="Zhalnina K.V."/>
            <person name="Dias R."/>
            <person name="Leonard M.T."/>
            <person name="Dorr de Quadros P."/>
            <person name="Camargo F.A."/>
            <person name="Drew J.C."/>
            <person name="Farmerie W.G."/>
            <person name="Daroub S.H."/>
            <person name="Triplett E.W."/>
        </authorList>
    </citation>
    <scope>NUCLEOTIDE SEQUENCE [LARGE SCALE GENOMIC DNA]</scope>
    <source>
        <strain evidence="1 2">SR1</strain>
    </source>
</reference>
<dbReference type="KEGG" id="nev:NTE_03300"/>
<dbReference type="GeneID" id="41598954"/>
<sequence>MPDAAPWCFKIGVPTPKECRIVGEAKGVGSHRQCRTGKGFIDQQITEWNPPYRLAFVATSDTIGMYKHIKQMQDTFLLEAVEDSTRLTRLTQFETKGAFDFVKAFLFKLAVRRLHKYVMEGFKTLAEAKQ</sequence>
<protein>
    <submittedName>
        <fullName evidence="1">Polyketide cyclase / dehydrase and lipid transport</fullName>
    </submittedName>
</protein>
<evidence type="ECO:0000313" key="2">
    <source>
        <dbReference type="Proteomes" id="UP000028194"/>
    </source>
</evidence>
<dbReference type="HOGENOM" id="CLU_1667531_0_0_2"/>
<dbReference type="Gene3D" id="3.30.530.20">
    <property type="match status" value="1"/>
</dbReference>
<dbReference type="RefSeq" id="WP_148701754.1">
    <property type="nucleotide sequence ID" value="NZ_CP007174.1"/>
</dbReference>
<dbReference type="EMBL" id="CP007174">
    <property type="protein sequence ID" value="AIF85329.1"/>
    <property type="molecule type" value="Genomic_DNA"/>
</dbReference>
<dbReference type="SUPFAM" id="SSF55961">
    <property type="entry name" value="Bet v1-like"/>
    <property type="match status" value="1"/>
</dbReference>
<gene>
    <name evidence="1" type="ORF">NTE_03300</name>
</gene>
<accession>A0A075N1I5</accession>
<proteinExistence type="predicted"/>
<dbReference type="Proteomes" id="UP000028194">
    <property type="component" value="Chromosome"/>
</dbReference>
<keyword evidence="2" id="KW-1185">Reference proteome</keyword>
<dbReference type="InterPro" id="IPR023393">
    <property type="entry name" value="START-like_dom_sf"/>
</dbReference>
<evidence type="ECO:0000313" key="1">
    <source>
        <dbReference type="EMBL" id="AIF85329.1"/>
    </source>
</evidence>